<accession>A0A8J3WF25</accession>
<evidence type="ECO:0000313" key="3">
    <source>
        <dbReference type="Proteomes" id="UP000655044"/>
    </source>
</evidence>
<evidence type="ECO:0000313" key="2">
    <source>
        <dbReference type="EMBL" id="GIH86898.1"/>
    </source>
</evidence>
<dbReference type="Pfam" id="PF12680">
    <property type="entry name" value="SnoaL_2"/>
    <property type="match status" value="1"/>
</dbReference>
<dbReference type="InterPro" id="IPR032710">
    <property type="entry name" value="NTF2-like_dom_sf"/>
</dbReference>
<dbReference type="RefSeq" id="WP_068921386.1">
    <property type="nucleotide sequence ID" value="NZ_BMQP01000034.1"/>
</dbReference>
<name>A0A8J3WF25_PLARO</name>
<keyword evidence="3" id="KW-1185">Reference proteome</keyword>
<gene>
    <name evidence="2" type="ORF">Pro02_53060</name>
</gene>
<comment type="caution">
    <text evidence="2">The sequence shown here is derived from an EMBL/GenBank/DDBJ whole genome shotgun (WGS) entry which is preliminary data.</text>
</comment>
<feature type="domain" description="SnoaL-like" evidence="1">
    <location>
        <begin position="19"/>
        <end position="123"/>
    </location>
</feature>
<reference evidence="2" key="1">
    <citation type="submission" date="2021-01" db="EMBL/GenBank/DDBJ databases">
        <title>Whole genome shotgun sequence of Planobispora rosea NBRC 15558.</title>
        <authorList>
            <person name="Komaki H."/>
            <person name="Tamura T."/>
        </authorList>
    </citation>
    <scope>NUCLEOTIDE SEQUENCE</scope>
    <source>
        <strain evidence="2">NBRC 15558</strain>
    </source>
</reference>
<dbReference type="Proteomes" id="UP000655044">
    <property type="component" value="Unassembled WGS sequence"/>
</dbReference>
<dbReference type="OrthoDB" id="3681559at2"/>
<dbReference type="SUPFAM" id="SSF54427">
    <property type="entry name" value="NTF2-like"/>
    <property type="match status" value="1"/>
</dbReference>
<organism evidence="2 3">
    <name type="scientific">Planobispora rosea</name>
    <dbReference type="NCBI Taxonomy" id="35762"/>
    <lineage>
        <taxon>Bacteria</taxon>
        <taxon>Bacillati</taxon>
        <taxon>Actinomycetota</taxon>
        <taxon>Actinomycetes</taxon>
        <taxon>Streptosporangiales</taxon>
        <taxon>Streptosporangiaceae</taxon>
        <taxon>Planobispora</taxon>
    </lineage>
</organism>
<dbReference type="AlphaFoldDB" id="A0A8J3WF25"/>
<sequence>MTATSLEIYQRYVWLTMVRDADALAEMFTSDGVLESPLLPAGRAFPRRMEGREEIRKGLAAYYERPPARTDRVLNVDRSRYLVHTTADPDVFVVEIDTAFDTPGGATVMSLLKIFRMRDGKIALLRDYFAPEEVD</sequence>
<protein>
    <recommendedName>
        <fullName evidence="1">SnoaL-like domain-containing protein</fullName>
    </recommendedName>
</protein>
<proteinExistence type="predicted"/>
<dbReference type="Gene3D" id="3.10.450.50">
    <property type="match status" value="1"/>
</dbReference>
<evidence type="ECO:0000259" key="1">
    <source>
        <dbReference type="Pfam" id="PF12680"/>
    </source>
</evidence>
<dbReference type="InterPro" id="IPR037401">
    <property type="entry name" value="SnoaL-like"/>
</dbReference>
<dbReference type="EMBL" id="BOOI01000051">
    <property type="protein sequence ID" value="GIH86898.1"/>
    <property type="molecule type" value="Genomic_DNA"/>
</dbReference>